<reference evidence="2" key="1">
    <citation type="journal article" date="2019" name="Sci. Rep.">
        <title>Draft genome of Tanacetum cinerariifolium, the natural source of mosquito coil.</title>
        <authorList>
            <person name="Yamashiro T."/>
            <person name="Shiraishi A."/>
            <person name="Satake H."/>
            <person name="Nakayama K."/>
        </authorList>
    </citation>
    <scope>NUCLEOTIDE SEQUENCE</scope>
</reference>
<evidence type="ECO:0000313" key="2">
    <source>
        <dbReference type="EMBL" id="GEU38000.1"/>
    </source>
</evidence>
<dbReference type="PANTHER" id="PTHR11439:SF524">
    <property type="entry name" value="RNA-DIRECTED DNA POLYMERASE, PROTEIN KINASE RLK-PELLE-DLSV FAMILY"/>
    <property type="match status" value="1"/>
</dbReference>
<dbReference type="InterPro" id="IPR013103">
    <property type="entry name" value="RVT_2"/>
</dbReference>
<organism evidence="2">
    <name type="scientific">Tanacetum cinerariifolium</name>
    <name type="common">Dalmatian daisy</name>
    <name type="synonym">Chrysanthemum cinerariifolium</name>
    <dbReference type="NCBI Taxonomy" id="118510"/>
    <lineage>
        <taxon>Eukaryota</taxon>
        <taxon>Viridiplantae</taxon>
        <taxon>Streptophyta</taxon>
        <taxon>Embryophyta</taxon>
        <taxon>Tracheophyta</taxon>
        <taxon>Spermatophyta</taxon>
        <taxon>Magnoliopsida</taxon>
        <taxon>eudicotyledons</taxon>
        <taxon>Gunneridae</taxon>
        <taxon>Pentapetalae</taxon>
        <taxon>asterids</taxon>
        <taxon>campanulids</taxon>
        <taxon>Asterales</taxon>
        <taxon>Asteraceae</taxon>
        <taxon>Asteroideae</taxon>
        <taxon>Anthemideae</taxon>
        <taxon>Anthemidinae</taxon>
        <taxon>Tanacetum</taxon>
    </lineage>
</organism>
<name>A0A6L2JMH3_TANCI</name>
<feature type="domain" description="Reverse transcriptase Ty1/copia-type" evidence="1">
    <location>
        <begin position="3"/>
        <end position="89"/>
    </location>
</feature>
<dbReference type="PANTHER" id="PTHR11439">
    <property type="entry name" value="GAG-POL-RELATED RETROTRANSPOSON"/>
    <property type="match status" value="1"/>
</dbReference>
<proteinExistence type="predicted"/>
<sequence length="182" mass="20411">MTNGSTQLEGVDVDETFSLVVKSGTIQTVLSLATSRHWSIHQLDVKNSFLHGDLSETVYMHQSLGIQDHVHPDYLCLLQWPLYGLKQRTNTTYLLLYVDGIVLTASSETLLQDVLISMQEPHFLALKRILRYVRGLLDHGLKLFSSSTTFLVAYSDTNWAGCPTTRRSTSGYCVFLGNNLLS</sequence>
<protein>
    <submittedName>
        <fullName evidence="2">Ribonuclease H-like domain-containing protein</fullName>
    </submittedName>
</protein>
<dbReference type="Pfam" id="PF07727">
    <property type="entry name" value="RVT_2"/>
    <property type="match status" value="1"/>
</dbReference>
<gene>
    <name evidence="2" type="ORF">Tci_009978</name>
</gene>
<dbReference type="InterPro" id="IPR043502">
    <property type="entry name" value="DNA/RNA_pol_sf"/>
</dbReference>
<comment type="caution">
    <text evidence="2">The sequence shown here is derived from an EMBL/GenBank/DDBJ whole genome shotgun (WGS) entry which is preliminary data.</text>
</comment>
<dbReference type="EMBL" id="BKCJ010001000">
    <property type="protein sequence ID" value="GEU38000.1"/>
    <property type="molecule type" value="Genomic_DNA"/>
</dbReference>
<dbReference type="AlphaFoldDB" id="A0A6L2JMH3"/>
<accession>A0A6L2JMH3</accession>
<evidence type="ECO:0000259" key="1">
    <source>
        <dbReference type="Pfam" id="PF07727"/>
    </source>
</evidence>
<dbReference type="SUPFAM" id="SSF56672">
    <property type="entry name" value="DNA/RNA polymerases"/>
    <property type="match status" value="1"/>
</dbReference>